<dbReference type="KEGG" id="fox:FOXG_17853"/>
<gene>
    <name evidence="1" type="ORF">FOXG_17853</name>
</gene>
<dbReference type="GeneID" id="28958559"/>
<dbReference type="OrthoDB" id="5080078at2759"/>
<accession>A0A0J9WFZ1</accession>
<proteinExistence type="predicted"/>
<organism evidence="1 2">
    <name type="scientific">Fusarium oxysporum f. sp. lycopersici (strain 4287 / CBS 123668 / FGSC 9935 / NRRL 34936)</name>
    <name type="common">Fusarium vascular wilt of tomato</name>
    <dbReference type="NCBI Taxonomy" id="426428"/>
    <lineage>
        <taxon>Eukaryota</taxon>
        <taxon>Fungi</taxon>
        <taxon>Dikarya</taxon>
        <taxon>Ascomycota</taxon>
        <taxon>Pezizomycotina</taxon>
        <taxon>Sordariomycetes</taxon>
        <taxon>Hypocreomycetidae</taxon>
        <taxon>Hypocreales</taxon>
        <taxon>Nectriaceae</taxon>
        <taxon>Fusarium</taxon>
        <taxon>Fusarium oxysporum species complex</taxon>
    </lineage>
</organism>
<reference evidence="1" key="2">
    <citation type="journal article" date="2010" name="Nature">
        <title>Comparative genomics reveals mobile pathogenicity chromosomes in Fusarium.</title>
        <authorList>
            <person name="Ma L.J."/>
            <person name="van der Does H.C."/>
            <person name="Borkovich K.A."/>
            <person name="Coleman J.J."/>
            <person name="Daboussi M.J."/>
            <person name="Di Pietro A."/>
            <person name="Dufresne M."/>
            <person name="Freitag M."/>
            <person name="Grabherr M."/>
            <person name="Henrissat B."/>
            <person name="Houterman P.M."/>
            <person name="Kang S."/>
            <person name="Shim W.B."/>
            <person name="Woloshuk C."/>
            <person name="Xie X."/>
            <person name="Xu J.R."/>
            <person name="Antoniw J."/>
            <person name="Baker S.E."/>
            <person name="Bluhm B.H."/>
            <person name="Breakspear A."/>
            <person name="Brown D.W."/>
            <person name="Butchko R.A."/>
            <person name="Chapman S."/>
            <person name="Coulson R."/>
            <person name="Coutinho P.M."/>
            <person name="Danchin E.G."/>
            <person name="Diener A."/>
            <person name="Gale L.R."/>
            <person name="Gardiner D.M."/>
            <person name="Goff S."/>
            <person name="Hammond-Kosack K.E."/>
            <person name="Hilburn K."/>
            <person name="Hua-Van A."/>
            <person name="Jonkers W."/>
            <person name="Kazan K."/>
            <person name="Kodira C.D."/>
            <person name="Koehrsen M."/>
            <person name="Kumar L."/>
            <person name="Lee Y.H."/>
            <person name="Li L."/>
            <person name="Manners J.M."/>
            <person name="Miranda-Saavedra D."/>
            <person name="Mukherjee M."/>
            <person name="Park G."/>
            <person name="Park J."/>
            <person name="Park S.Y."/>
            <person name="Proctor R.H."/>
            <person name="Regev A."/>
            <person name="Ruiz-Roldan M.C."/>
            <person name="Sain D."/>
            <person name="Sakthikumar S."/>
            <person name="Sykes S."/>
            <person name="Schwartz D.C."/>
            <person name="Turgeon B.G."/>
            <person name="Wapinski I."/>
            <person name="Yoder O."/>
            <person name="Young S."/>
            <person name="Zeng Q."/>
            <person name="Zhou S."/>
            <person name="Galagan J."/>
            <person name="Cuomo C.A."/>
            <person name="Kistler H.C."/>
            <person name="Rep M."/>
        </authorList>
    </citation>
    <scope>NUCLEOTIDE SEQUENCE [LARGE SCALE GENOMIC DNA]</scope>
    <source>
        <strain evidence="1">4287</strain>
    </source>
</reference>
<name>A0A0J9WFZ1_FUSO4</name>
<dbReference type="AlphaFoldDB" id="A0A0J9WFZ1"/>
<dbReference type="RefSeq" id="XP_018232167.1">
    <property type="nucleotide sequence ID" value="XM_018397856.1"/>
</dbReference>
<dbReference type="VEuPathDB" id="FungiDB:FOXG_17853"/>
<protein>
    <submittedName>
        <fullName evidence="1">Uncharacterized protein</fullName>
    </submittedName>
</protein>
<dbReference type="Proteomes" id="UP000009097">
    <property type="component" value="Unassembled WGS sequence"/>
</dbReference>
<evidence type="ECO:0000313" key="1">
    <source>
        <dbReference type="EMBL" id="KNA94121.1"/>
    </source>
</evidence>
<sequence length="240" mass="27961">MREPIIDELMAFVAIGSYQMDHKELAGFVWERDFYDINRDDQIAWGDADSIKQASIHRTTKFGGGIDTKYPVPQDIKDLISKYKQGCDLVARLPPTHHNGHSLLVTHRGLRQAEARKRLTQKQRASKRIPPWFPQDPEVDAIFWAWENKVPVQVNQIIHDHSREDDSDPIDKSRIMWVKPAHLEEAYRRENSTSKEDWPNDRPQKIIDGHRRGLYIIADGRYDSVTDETKESTEDFDSDE</sequence>
<reference evidence="1" key="1">
    <citation type="submission" date="2007-04" db="EMBL/GenBank/DDBJ databases">
        <authorList>
            <consortium name="The Broad Institute Genome Sequencing Platform"/>
            <person name="Birren B."/>
            <person name="Lander E."/>
            <person name="Galagan J."/>
            <person name="Nusbaum C."/>
            <person name="Devon K."/>
            <person name="Ma L.-J."/>
            <person name="Jaffe D."/>
            <person name="Butler J."/>
            <person name="Alvarez P."/>
            <person name="Gnerre S."/>
            <person name="Grabherr M."/>
            <person name="Kleber M."/>
            <person name="Mauceli E."/>
            <person name="Brockman W."/>
            <person name="MacCallum I.A."/>
            <person name="Young S."/>
            <person name="LaButti K."/>
            <person name="DeCaprio D."/>
            <person name="Crawford M."/>
            <person name="Koehrsen M."/>
            <person name="Engels R."/>
            <person name="Montgomery P."/>
            <person name="Pearson M."/>
            <person name="Howarth C."/>
            <person name="Larson L."/>
            <person name="White J."/>
            <person name="O'Leary S."/>
            <person name="Kodira C."/>
            <person name="Zeng Q."/>
            <person name="Yandava C."/>
            <person name="Alvarado L."/>
            <person name="Kistler C."/>
            <person name="Shim W.-B."/>
            <person name="Kang S."/>
            <person name="Woloshuk C."/>
        </authorList>
    </citation>
    <scope>NUCLEOTIDE SEQUENCE</scope>
    <source>
        <strain evidence="1">4287</strain>
    </source>
</reference>
<dbReference type="EMBL" id="DS231696">
    <property type="protein sequence ID" value="KNA94121.1"/>
    <property type="molecule type" value="Genomic_DNA"/>
</dbReference>
<evidence type="ECO:0000313" key="2">
    <source>
        <dbReference type="Proteomes" id="UP000009097"/>
    </source>
</evidence>